<proteinExistence type="predicted"/>
<name>A0A9P8DAR7_9HYPO</name>
<evidence type="ECO:0000313" key="2">
    <source>
        <dbReference type="EMBL" id="KAG9498449.1"/>
    </source>
</evidence>
<evidence type="ECO:0000256" key="1">
    <source>
        <dbReference type="SAM" id="MobiDB-lite"/>
    </source>
</evidence>
<feature type="compositionally biased region" description="Low complexity" evidence="1">
    <location>
        <begin position="116"/>
        <end position="129"/>
    </location>
</feature>
<dbReference type="GeneID" id="68317110"/>
<protein>
    <submittedName>
        <fullName evidence="2">Uncharacterized protein</fullName>
    </submittedName>
</protein>
<accession>A0A9P8DAR7</accession>
<dbReference type="RefSeq" id="XP_044677449.1">
    <property type="nucleotide sequence ID" value="XM_044826855.1"/>
</dbReference>
<evidence type="ECO:0000313" key="3">
    <source>
        <dbReference type="Proteomes" id="UP000827133"/>
    </source>
</evidence>
<sequence>MTDNNLAGPSNRALSHQPIEDGYWDLAKNRDHLQMRVEVNGRIPFQRVHLWSAGEEAKTGSGRMKTSNEQYKPSTHGPAVTPCPKAPAGAELVSDRKVTKEYVEVGLVPGDDPKKYSNTGTSTKSTSAKGKGKQTNPVILRRDENALRAYIPVSEKLNPQAKFYVGCKFFNGRLSPALIPGETIFFYSEF</sequence>
<dbReference type="KEGG" id="fmu:J7337_009254"/>
<keyword evidence="3" id="KW-1185">Reference proteome</keyword>
<feature type="region of interest" description="Disordered" evidence="1">
    <location>
        <begin position="109"/>
        <end position="135"/>
    </location>
</feature>
<dbReference type="AlphaFoldDB" id="A0A9P8DAR7"/>
<feature type="compositionally biased region" description="Polar residues" evidence="1">
    <location>
        <begin position="64"/>
        <end position="73"/>
    </location>
</feature>
<dbReference type="Proteomes" id="UP000827133">
    <property type="component" value="Unassembled WGS sequence"/>
</dbReference>
<feature type="region of interest" description="Disordered" evidence="1">
    <location>
        <begin position="56"/>
        <end position="83"/>
    </location>
</feature>
<gene>
    <name evidence="2" type="ORF">J7337_009254</name>
</gene>
<comment type="caution">
    <text evidence="2">The sequence shown here is derived from an EMBL/GenBank/DDBJ whole genome shotgun (WGS) entry which is preliminary data.</text>
</comment>
<organism evidence="2 3">
    <name type="scientific">Fusarium musae</name>
    <dbReference type="NCBI Taxonomy" id="1042133"/>
    <lineage>
        <taxon>Eukaryota</taxon>
        <taxon>Fungi</taxon>
        <taxon>Dikarya</taxon>
        <taxon>Ascomycota</taxon>
        <taxon>Pezizomycotina</taxon>
        <taxon>Sordariomycetes</taxon>
        <taxon>Hypocreomycetidae</taxon>
        <taxon>Hypocreales</taxon>
        <taxon>Nectriaceae</taxon>
        <taxon>Fusarium</taxon>
    </lineage>
</organism>
<reference evidence="2" key="1">
    <citation type="journal article" date="2021" name="Mol. Plant Microbe Interact.">
        <title>Telomere to telomere genome assembly of Fusarium musae F31, causal agent of crown rot disease of banana.</title>
        <authorList>
            <person name="Degradi L."/>
            <person name="Tava V."/>
            <person name="Kunova A."/>
            <person name="Cortesi P."/>
            <person name="Saracchi M."/>
            <person name="Pasquali M."/>
        </authorList>
    </citation>
    <scope>NUCLEOTIDE SEQUENCE</scope>
    <source>
        <strain evidence="2">F31</strain>
    </source>
</reference>
<dbReference type="EMBL" id="JAHBCI010000007">
    <property type="protein sequence ID" value="KAG9498449.1"/>
    <property type="molecule type" value="Genomic_DNA"/>
</dbReference>